<protein>
    <submittedName>
        <fullName evidence="1">Uncharacterized protein</fullName>
    </submittedName>
</protein>
<reference evidence="1" key="2">
    <citation type="submission" date="2017-11" db="EMBL/GenBank/DDBJ databases">
        <title>Coralsnake Venomics: Analyses of Venom Gland Transcriptomes and Proteomes of Six Brazilian Taxa.</title>
        <authorList>
            <person name="Aird S.D."/>
            <person name="Jorge da Silva N."/>
            <person name="Qiu L."/>
            <person name="Villar-Briones A."/>
            <person name="Aparecida-Saddi V."/>
            <person name="Campos-Telles M.P."/>
            <person name="Grau M."/>
            <person name="Mikheyev A.S."/>
        </authorList>
    </citation>
    <scope>NUCLEOTIDE SEQUENCE</scope>
    <source>
        <tissue evidence="1">Venom_gland</tissue>
    </source>
</reference>
<sequence>MQLDFISRLKHLQIFQCGLADSLAENQSLQVVMSEHLKSESSIYFPLLIVQKTRQMGERLKYLDLRDFCGSVELRSEYRAGMSYAVSKPFFCPALQSIH</sequence>
<organism evidence="1">
    <name type="scientific">Micrurus lemniscatus lemniscatus</name>
    <dbReference type="NCBI Taxonomy" id="129467"/>
    <lineage>
        <taxon>Eukaryota</taxon>
        <taxon>Metazoa</taxon>
        <taxon>Chordata</taxon>
        <taxon>Craniata</taxon>
        <taxon>Vertebrata</taxon>
        <taxon>Euteleostomi</taxon>
        <taxon>Lepidosauria</taxon>
        <taxon>Squamata</taxon>
        <taxon>Bifurcata</taxon>
        <taxon>Unidentata</taxon>
        <taxon>Episquamata</taxon>
        <taxon>Toxicofera</taxon>
        <taxon>Serpentes</taxon>
        <taxon>Colubroidea</taxon>
        <taxon>Elapidae</taxon>
        <taxon>Elapinae</taxon>
        <taxon>Micrurus</taxon>
    </lineage>
</organism>
<accession>A0A2D4IU91</accession>
<reference evidence="1" key="1">
    <citation type="submission" date="2017-07" db="EMBL/GenBank/DDBJ databases">
        <authorList>
            <person name="Mikheyev A."/>
            <person name="Grau M."/>
        </authorList>
    </citation>
    <scope>NUCLEOTIDE SEQUENCE</scope>
    <source>
        <tissue evidence="1">Venom_gland</tissue>
    </source>
</reference>
<name>A0A2D4IU91_MICLE</name>
<dbReference type="AlphaFoldDB" id="A0A2D4IU91"/>
<evidence type="ECO:0000313" key="1">
    <source>
        <dbReference type="EMBL" id="LAA87751.1"/>
    </source>
</evidence>
<proteinExistence type="predicted"/>
<dbReference type="EMBL" id="IACK01124636">
    <property type="protein sequence ID" value="LAA87751.1"/>
    <property type="molecule type" value="Transcribed_RNA"/>
</dbReference>